<dbReference type="PROSITE" id="PS50255">
    <property type="entry name" value="CYTOCHROME_B5_2"/>
    <property type="match status" value="1"/>
</dbReference>
<dbReference type="GO" id="GO:0005737">
    <property type="term" value="C:cytoplasm"/>
    <property type="evidence" value="ECO:0007669"/>
    <property type="project" value="TreeGrafter"/>
</dbReference>
<gene>
    <name evidence="6" type="ORF">LANO_0D05028G</name>
</gene>
<dbReference type="PROSITE" id="PS00191">
    <property type="entry name" value="CYTOCHROME_B5_1"/>
    <property type="match status" value="1"/>
</dbReference>
<dbReference type="GO" id="GO:0004128">
    <property type="term" value="F:cytochrome-b5 reductase activity, acting on NAD(P)H"/>
    <property type="evidence" value="ECO:0007669"/>
    <property type="project" value="TreeGrafter"/>
</dbReference>
<evidence type="ECO:0000313" key="6">
    <source>
        <dbReference type="EMBL" id="SCU89465.1"/>
    </source>
</evidence>
<keyword evidence="3 4" id="KW-0408">Iron</keyword>
<dbReference type="InterPro" id="IPR051872">
    <property type="entry name" value="Cytochrome_b5/Flavoprotein_Rdt"/>
</dbReference>
<dbReference type="Proteomes" id="UP000189911">
    <property type="component" value="Chromosome D"/>
</dbReference>
<dbReference type="PANTHER" id="PTHR46237">
    <property type="entry name" value="CYTOCHROME B5 REDUCTASE 4 FAMILY MEMBER"/>
    <property type="match status" value="1"/>
</dbReference>
<evidence type="ECO:0000259" key="5">
    <source>
        <dbReference type="PROSITE" id="PS50255"/>
    </source>
</evidence>
<keyword evidence="2 4" id="KW-0479">Metal-binding</keyword>
<dbReference type="AlphaFoldDB" id="A0A1G4JGJ8"/>
<dbReference type="EMBL" id="LT598448">
    <property type="protein sequence ID" value="SCU89465.1"/>
    <property type="molecule type" value="Genomic_DNA"/>
</dbReference>
<sequence length="257" mass="28918">MPSSAKLTFSHYPIHQAYIALLHLLSKFLFSFINYKCLEMKTDAEPKKPVAAMDANSNRLTSSLPDRFQKPDALKARLELPGRSGVSRLMKPEMANPSSMSAQAGCSTLRGGGYRNKVSLKPGYSAMDWSELSNTKGKRGMLIAGIEKLINDPEIQRFNNPQALMGLQHGLPPFKIFPPLKVNRAQLEKHTTRDDCWCVLKKRVYCISSYLDFHPGGPDILIKTAGGKDATALFDKYHRWVNYERLLETCYIGEYIS</sequence>
<feature type="domain" description="Cytochrome b5 heme-binding" evidence="5">
    <location>
        <begin position="179"/>
        <end position="256"/>
    </location>
</feature>
<reference evidence="7" key="1">
    <citation type="submission" date="2016-03" db="EMBL/GenBank/DDBJ databases">
        <authorList>
            <person name="Devillers Hugo."/>
        </authorList>
    </citation>
    <scope>NUCLEOTIDE SEQUENCE [LARGE SCALE GENOMIC DNA]</scope>
</reference>
<keyword evidence="7" id="KW-1185">Reference proteome</keyword>
<protein>
    <submittedName>
        <fullName evidence="6">LANO_0D05028g1_1</fullName>
    </submittedName>
</protein>
<evidence type="ECO:0000256" key="2">
    <source>
        <dbReference type="ARBA" id="ARBA00022723"/>
    </source>
</evidence>
<evidence type="ECO:0000256" key="4">
    <source>
        <dbReference type="RuleBase" id="RU362121"/>
    </source>
</evidence>
<organism evidence="6 7">
    <name type="scientific">Lachancea nothofagi CBS 11611</name>
    <dbReference type="NCBI Taxonomy" id="1266666"/>
    <lineage>
        <taxon>Eukaryota</taxon>
        <taxon>Fungi</taxon>
        <taxon>Dikarya</taxon>
        <taxon>Ascomycota</taxon>
        <taxon>Saccharomycotina</taxon>
        <taxon>Saccharomycetes</taxon>
        <taxon>Saccharomycetales</taxon>
        <taxon>Saccharomycetaceae</taxon>
        <taxon>Lachancea</taxon>
    </lineage>
</organism>
<keyword evidence="1 4" id="KW-0349">Heme</keyword>
<name>A0A1G4JGJ8_9SACH</name>
<dbReference type="OrthoDB" id="432299at2759"/>
<dbReference type="GO" id="GO:0046872">
    <property type="term" value="F:metal ion binding"/>
    <property type="evidence" value="ECO:0007669"/>
    <property type="project" value="UniProtKB-UniRule"/>
</dbReference>
<dbReference type="InterPro" id="IPR001199">
    <property type="entry name" value="Cyt_B5-like_heme/steroid-bd"/>
</dbReference>
<evidence type="ECO:0000256" key="1">
    <source>
        <dbReference type="ARBA" id="ARBA00022617"/>
    </source>
</evidence>
<dbReference type="InterPro" id="IPR018506">
    <property type="entry name" value="Cyt_B5_heme-BS"/>
</dbReference>
<evidence type="ECO:0000256" key="3">
    <source>
        <dbReference type="ARBA" id="ARBA00023004"/>
    </source>
</evidence>
<dbReference type="InterPro" id="IPR036400">
    <property type="entry name" value="Cyt_B5-like_heme/steroid_sf"/>
</dbReference>
<proteinExistence type="inferred from homology"/>
<comment type="similarity">
    <text evidence="4">Belongs to the cytochrome b5 family.</text>
</comment>
<accession>A0A1G4JGJ8</accession>
<dbReference type="SUPFAM" id="SSF55856">
    <property type="entry name" value="Cytochrome b5-like heme/steroid binding domain"/>
    <property type="match status" value="1"/>
</dbReference>
<evidence type="ECO:0000313" key="7">
    <source>
        <dbReference type="Proteomes" id="UP000189911"/>
    </source>
</evidence>
<dbReference type="PANTHER" id="PTHR46237:SF1">
    <property type="entry name" value="CYTOCHROME B5 REDUCTASE 4"/>
    <property type="match status" value="1"/>
</dbReference>
<dbReference type="SMART" id="SM01117">
    <property type="entry name" value="Cyt-b5"/>
    <property type="match status" value="1"/>
</dbReference>
<dbReference type="Gene3D" id="3.10.120.10">
    <property type="entry name" value="Cytochrome b5-like heme/steroid binding domain"/>
    <property type="match status" value="1"/>
</dbReference>
<dbReference type="Pfam" id="PF00173">
    <property type="entry name" value="Cyt-b5"/>
    <property type="match status" value="1"/>
</dbReference>
<dbReference type="GO" id="GO:0020037">
    <property type="term" value="F:heme binding"/>
    <property type="evidence" value="ECO:0007669"/>
    <property type="project" value="UniProtKB-UniRule"/>
</dbReference>